<reference evidence="3" key="2">
    <citation type="submission" date="2012-09" db="EMBL/GenBank/DDBJ databases">
        <title>The complete sequence of Psychroflexus torquis an extreme psychrophile from sea-ice that is stimulated by light.</title>
        <authorList>
            <person name="Feng S."/>
            <person name="Powell S.M."/>
            <person name="Bowman J.P."/>
        </authorList>
    </citation>
    <scope>NUCLEOTIDE SEQUENCE [LARGE SCALE GENOMIC DNA]</scope>
    <source>
        <strain evidence="3">ATCC 700755</strain>
    </source>
</reference>
<dbReference type="Gene3D" id="2.60.40.10">
    <property type="entry name" value="Immunoglobulins"/>
    <property type="match status" value="2"/>
</dbReference>
<feature type="domain" description="Fibrobacter succinogenes major paralogous" evidence="2">
    <location>
        <begin position="739"/>
        <end position="935"/>
    </location>
</feature>
<dbReference type="EMBL" id="CP003879">
    <property type="protein sequence ID" value="AFU70306.1"/>
    <property type="molecule type" value="Genomic_DNA"/>
</dbReference>
<dbReference type="eggNOG" id="COG4704">
    <property type="taxonomic scope" value="Bacteria"/>
</dbReference>
<feature type="region of interest" description="Disordered" evidence="1">
    <location>
        <begin position="915"/>
        <end position="937"/>
    </location>
</feature>
<organism evidence="3 4">
    <name type="scientific">Psychroflexus torquis (strain ATCC 700755 / CIP 106069 / ACAM 623)</name>
    <dbReference type="NCBI Taxonomy" id="313595"/>
    <lineage>
        <taxon>Bacteria</taxon>
        <taxon>Pseudomonadati</taxon>
        <taxon>Bacteroidota</taxon>
        <taxon>Flavobacteriia</taxon>
        <taxon>Flavobacteriales</taxon>
        <taxon>Flavobacteriaceae</taxon>
        <taxon>Psychroflexus</taxon>
    </lineage>
</organism>
<evidence type="ECO:0000313" key="4">
    <source>
        <dbReference type="Proteomes" id="UP000008514"/>
    </source>
</evidence>
<dbReference type="NCBIfam" id="TIGR02145">
    <property type="entry name" value="Fib_succ_major"/>
    <property type="match status" value="1"/>
</dbReference>
<proteinExistence type="predicted"/>
<reference evidence="3" key="1">
    <citation type="submission" date="2006-03" db="EMBL/GenBank/DDBJ databases">
        <authorList>
            <person name="Bowman J."/>
            <person name="Ferriera S."/>
            <person name="Johnson J."/>
            <person name="Kravitz S."/>
            <person name="Halpern A."/>
            <person name="Remington K."/>
            <person name="Beeson K."/>
            <person name="Tran B."/>
            <person name="Rogers Y.-H."/>
            <person name="Friedman R."/>
            <person name="Venter J.C."/>
        </authorList>
    </citation>
    <scope>NUCLEOTIDE SEQUENCE [LARGE SCALE GENOMIC DNA]</scope>
    <source>
        <strain evidence="3">ATCC 700755</strain>
    </source>
</reference>
<dbReference type="InterPro" id="IPR011871">
    <property type="entry name" value="Fib_succ_major"/>
</dbReference>
<feature type="compositionally biased region" description="Low complexity" evidence="1">
    <location>
        <begin position="920"/>
        <end position="931"/>
    </location>
</feature>
<sequence length="937" mass="102850">MLLFKILNNSILSLEYFTYKFNIMKKLLYLLVLLIFISGCEKDDDVTVLEPIKEVEIINENNFTKLTEGTVIVDITEDINSVTANQIVINTTTEKIHNLQIGQFFVSGKSQNAPNGFAREITDISKEGDVITFQIKQARFDEIYEEVSIDVKAEIDYDNFIPVNKSKSLKSTQRPISVSYSDDLQAFEINTVLYDDDGNYETTNDQLIWDGTFEIEENNSIFIFSSVPFTPKIFNLSMYLKLKAVNTLSNTQEFDISSEPFELAKVPLTLGLPTSIAVNAFLVLRMGADGNITAAVSVSNETNITAFSTINYDNANDQWQLIQASPPVSITTENSFNGSIELSVSPYIGVGLTLAFTSYDTANAGIFLDSNLRFNANVNTELPQINWDYGYFFELNAEANVNVMGTFMDVDYDSTLWDSDYIQLGQGTYYLSSLENISPLDNEVLNTSPIVFEWSSTISEPVTYEVFMGTSETNLDVVGTSSSLTYTLTDTPANGTYFWKVFAKNNDDVIISKSSIFSFEFNDSPSVLTLTTNSITGITQNSATSGGNVTDDGGNAVTVKGICYSTTPNPTTADITSNDGTGTGVFTSNMTGLTANTTYYVKAYATNSEGTAYGNEISFTTLNSSSTTEPAYNPIPNDNSTNISLNGNLSFTEGNNTPTDATFKVYFDTNSNPNTVFNLDANVNTLNYSNLQEATPYYWKVQTISSSNDILAESPIWSFTTTDSSITVTDIDGNVYQTVQIGNQVWMAENLKVTQYSDGTPLTLVTSDTDWGNQLNDNTNTSFCWYNDDVSNKNIYGALYTFGAVIRGDVSDNNVQGICPVGWHVPSSAEKAELGNYLNANYGVNFTGGSLKQVGTTLWQPPNENATNETEFNALPSGGRNGSNGTFFNLGISASFHISRELNTQNSQKFFVRTDSGQLGNSNSPKNGGSSCRCIEN</sequence>
<keyword evidence="4" id="KW-1185">Reference proteome</keyword>
<dbReference type="InterPro" id="IPR013783">
    <property type="entry name" value="Ig-like_fold"/>
</dbReference>
<dbReference type="HOGENOM" id="CLU_312805_0_0_10"/>
<dbReference type="STRING" id="313595.P700755_003718"/>
<dbReference type="KEGG" id="ptq:P700755_003718"/>
<dbReference type="AlphaFoldDB" id="K4IMK6"/>
<evidence type="ECO:0000259" key="2">
    <source>
        <dbReference type="Pfam" id="PF09603"/>
    </source>
</evidence>
<protein>
    <submittedName>
        <fullName evidence="3">Secreted protein with Fibrobacter succinogenes major domain</fullName>
    </submittedName>
</protein>
<dbReference type="Pfam" id="PF09603">
    <property type="entry name" value="Fib_succ_major"/>
    <property type="match status" value="1"/>
</dbReference>
<gene>
    <name evidence="3" type="ordered locus">P700755_003718</name>
</gene>
<name>K4IMK6_PSYTT</name>
<dbReference type="eggNOG" id="COG3656">
    <property type="taxonomic scope" value="Bacteria"/>
</dbReference>
<accession>K4IMK6</accession>
<evidence type="ECO:0000313" key="3">
    <source>
        <dbReference type="EMBL" id="AFU70306.1"/>
    </source>
</evidence>
<evidence type="ECO:0000256" key="1">
    <source>
        <dbReference type="SAM" id="MobiDB-lite"/>
    </source>
</evidence>
<dbReference type="Proteomes" id="UP000008514">
    <property type="component" value="Chromosome"/>
</dbReference>